<gene>
    <name evidence="1" type="ORF">EJ04DRAFT_294376</name>
</gene>
<dbReference type="OrthoDB" id="4502478at2759"/>
<proteinExistence type="predicted"/>
<organism evidence="1 2">
    <name type="scientific">Polyplosphaeria fusca</name>
    <dbReference type="NCBI Taxonomy" id="682080"/>
    <lineage>
        <taxon>Eukaryota</taxon>
        <taxon>Fungi</taxon>
        <taxon>Dikarya</taxon>
        <taxon>Ascomycota</taxon>
        <taxon>Pezizomycotina</taxon>
        <taxon>Dothideomycetes</taxon>
        <taxon>Pleosporomycetidae</taxon>
        <taxon>Pleosporales</taxon>
        <taxon>Tetraplosphaeriaceae</taxon>
        <taxon>Polyplosphaeria</taxon>
    </lineage>
</organism>
<dbReference type="EMBL" id="ML996103">
    <property type="protein sequence ID" value="KAF2739773.1"/>
    <property type="molecule type" value="Genomic_DNA"/>
</dbReference>
<reference evidence="1" key="1">
    <citation type="journal article" date="2020" name="Stud. Mycol.">
        <title>101 Dothideomycetes genomes: a test case for predicting lifestyles and emergence of pathogens.</title>
        <authorList>
            <person name="Haridas S."/>
            <person name="Albert R."/>
            <person name="Binder M."/>
            <person name="Bloem J."/>
            <person name="Labutti K."/>
            <person name="Salamov A."/>
            <person name="Andreopoulos B."/>
            <person name="Baker S."/>
            <person name="Barry K."/>
            <person name="Bills G."/>
            <person name="Bluhm B."/>
            <person name="Cannon C."/>
            <person name="Castanera R."/>
            <person name="Culley D."/>
            <person name="Daum C."/>
            <person name="Ezra D."/>
            <person name="Gonzalez J."/>
            <person name="Henrissat B."/>
            <person name="Kuo A."/>
            <person name="Liang C."/>
            <person name="Lipzen A."/>
            <person name="Lutzoni F."/>
            <person name="Magnuson J."/>
            <person name="Mondo S."/>
            <person name="Nolan M."/>
            <person name="Ohm R."/>
            <person name="Pangilinan J."/>
            <person name="Park H.-J."/>
            <person name="Ramirez L."/>
            <person name="Alfaro M."/>
            <person name="Sun H."/>
            <person name="Tritt A."/>
            <person name="Yoshinaga Y."/>
            <person name="Zwiers L.-H."/>
            <person name="Turgeon B."/>
            <person name="Goodwin S."/>
            <person name="Spatafora J."/>
            <person name="Crous P."/>
            <person name="Grigoriev I."/>
        </authorList>
    </citation>
    <scope>NUCLEOTIDE SEQUENCE</scope>
    <source>
        <strain evidence="1">CBS 125425</strain>
    </source>
</reference>
<dbReference type="AlphaFoldDB" id="A0A9P4R5P7"/>
<dbReference type="Proteomes" id="UP000799444">
    <property type="component" value="Unassembled WGS sequence"/>
</dbReference>
<keyword evidence="2" id="KW-1185">Reference proteome</keyword>
<sequence length="128" mass="15277">MSFRALPQSADRKTLFAKLGLNDQVHRLMLEEAARSRDRLSIDPQNLTPHAKSNARVAQPYKWDQLSEMAKYSAQKDLAKYASEYTKPYYEQGWWTNGDNEENWVARWYLWHSFRYRDNRDNRGQVCE</sequence>
<evidence type="ECO:0000313" key="1">
    <source>
        <dbReference type="EMBL" id="KAF2739773.1"/>
    </source>
</evidence>
<accession>A0A9P4R5P7</accession>
<evidence type="ECO:0000313" key="2">
    <source>
        <dbReference type="Proteomes" id="UP000799444"/>
    </source>
</evidence>
<comment type="caution">
    <text evidence="1">The sequence shown here is derived from an EMBL/GenBank/DDBJ whole genome shotgun (WGS) entry which is preliminary data.</text>
</comment>
<protein>
    <submittedName>
        <fullName evidence="1">Uncharacterized protein</fullName>
    </submittedName>
</protein>
<name>A0A9P4R5P7_9PLEO</name>